<evidence type="ECO:0000256" key="5">
    <source>
        <dbReference type="ARBA" id="ARBA00022692"/>
    </source>
</evidence>
<feature type="transmembrane region" description="Helical" evidence="9">
    <location>
        <begin position="539"/>
        <end position="558"/>
    </location>
</feature>
<keyword evidence="8" id="KW-0175">Coiled coil</keyword>
<feature type="transmembrane region" description="Helical" evidence="9">
    <location>
        <begin position="929"/>
        <end position="952"/>
    </location>
</feature>
<dbReference type="Gene3D" id="3.30.70.1440">
    <property type="entry name" value="Multidrug efflux transporter AcrB pore domain"/>
    <property type="match status" value="1"/>
</dbReference>
<feature type="transmembrane region" description="Helical" evidence="9">
    <location>
        <begin position="394"/>
        <end position="417"/>
    </location>
</feature>
<comment type="caution">
    <text evidence="10">The sequence shown here is derived from an EMBL/GenBank/DDBJ whole genome shotgun (WGS) entry which is preliminary data.</text>
</comment>
<feature type="coiled-coil region" evidence="8">
    <location>
        <begin position="1213"/>
        <end position="1240"/>
    </location>
</feature>
<comment type="similarity">
    <text evidence="2">Belongs to the resistance-nodulation-cell division (RND) (TC 2.A.6) family.</text>
</comment>
<dbReference type="PANTHER" id="PTHR32063">
    <property type="match status" value="1"/>
</dbReference>
<dbReference type="Pfam" id="PF00873">
    <property type="entry name" value="ACR_tran"/>
    <property type="match status" value="1"/>
</dbReference>
<feature type="transmembrane region" description="Helical" evidence="9">
    <location>
        <begin position="484"/>
        <end position="507"/>
    </location>
</feature>
<evidence type="ECO:0000256" key="8">
    <source>
        <dbReference type="SAM" id="Coils"/>
    </source>
</evidence>
<dbReference type="Gene3D" id="1.20.1640.10">
    <property type="entry name" value="Multidrug efflux transporter AcrB transmembrane domain"/>
    <property type="match status" value="2"/>
</dbReference>
<feature type="transmembrane region" description="Helical" evidence="9">
    <location>
        <begin position="345"/>
        <end position="361"/>
    </location>
</feature>
<protein>
    <submittedName>
        <fullName evidence="10">CusA/CzcA family heavy metal efflux RND transporter</fullName>
    </submittedName>
</protein>
<keyword evidence="5 9" id="KW-0812">Transmembrane</keyword>
<evidence type="ECO:0000256" key="3">
    <source>
        <dbReference type="ARBA" id="ARBA00022448"/>
    </source>
</evidence>
<evidence type="ECO:0000256" key="4">
    <source>
        <dbReference type="ARBA" id="ARBA00022475"/>
    </source>
</evidence>
<feature type="transmembrane region" description="Helical" evidence="9">
    <location>
        <begin position="1008"/>
        <end position="1033"/>
    </location>
</feature>
<evidence type="ECO:0000256" key="6">
    <source>
        <dbReference type="ARBA" id="ARBA00022989"/>
    </source>
</evidence>
<sequence length="1459" mass="160688">MLNRIIHFSVRNKIVVGLMLLGLIVWGSIVVTRLPIDAVPDITNNQVVIITTSPSLGATDIERLITVPIEQATRNVPGIIEQRSFSRFGLSLVTIVFDDETDVYWARQQVSERLLNVRDQIPPGTGTPQLAPVTTGLGEIFQYVVKAKPGYEGKYDLTELRSIQDWIVRRQLLGTEGVADVSSFGGLLKQYEVAISPEKLRSFHLTIGDVFNALQKNNQNAGGAYIEKGPSVLFIRSEGLVQNLEDIGNIVVKQSASGAPVLINNVAQVKIGSAIRYGAMVYNSEGEVSGAVVMMLKGENSNKVIKNIKAKIKDIEKTLPEGVTVEAFLDRSKMVNNAIGTVEQNLTEGALIVVFVLVIFLGNLRAGLLVASVIPLSMLFAFIMMDLFGVSGNLMSLGALDFGLLVDGAVIIVEAVLHKLQYDRIYSHKQRLDQQQMNAEVEVSSKKMMNSAVFGQIIILIVYLPILTLQGIEGKMFRPMAQTVSFAIIGAFLLSLTYVPMMSSLVLSKTINHKHNLSDRIIHGLQNLYKPILKKALRIPAYIVIVAFVLFAGTLYLATTLGGEFIPQLEEGDFAVDTRLLTGSSLTNTVNTTQKTAKILTDNFPEIEKVVTKIGSGEIPTDPMPLDAADMMVILKPKKEWTSAKTFPELANKMSAALQQQPGVATGFQFPVQMRFNELMTGARQDVVCKIFGDDLDTLALYAAKLSRLIGSVDGAKDLYTETVTGVSQMVITYNRMAIARYGANIGDINNTIQSAYAGNTAGLVFEGDKRFDLVIRMNEEQKKDLEEIGSLLVGLPDGQQVPLNALATVEMKEGPYQVQREDARRRITVGFNVRGRDVQSIVTELQKKVGEHIKFPAGYYITYGGQYENLQHATKRLGIAVPVALALILFMLYFAFHKISYGLLIFTAIPLSAVGGVLALILRGMPFSISAGVGFIALFGVAVLNGIVLITEMNRLKKDGLTDIKEIIMQATIIRLRPVLMTAAVASLGFLPMALSHGAGAEVQRPLATVVIGGLVSATLLTLFVLPSLYLLVERKKTKKNIKAVAVSTILVLCLAMPFGSMAQSVKKISLTDALSLAQSQNLNLSASKLQQRYYEILKTSAADIPKTQIIGELGNVNSGTFDNKFTLSQSIAFPTVYNKQKLVLEDEWQSSKLQTAIQQVAISRLVKQAYVQLQYIGAREKLLVNIDSVLYRYLSIARLRHEKGEANLLEKATLENDVAQLEMQLKMLRTDQQSARAQLAVLVNSTELYDVADTLSDKTVLFDTSALQNHPYLAYYRQQQQLVQHQTAAEKAKLSPDLMLGYTNQSFVGWQADKNGNEVYYDAGKRFSAVQVGVGVPLFNKLQKARVKASKQREEVVETQSQIASQELRLGLLKSLNEYNKYRDAVEYYRSSALPQSDIIMRTANLQYKNGEINYIEWGALINNAIRLQGQYVDVLRDLNNTATELEYLLQNTGSAQ</sequence>
<dbReference type="InterPro" id="IPR027463">
    <property type="entry name" value="AcrB_DN_DC_subdom"/>
</dbReference>
<dbReference type="SUPFAM" id="SSF82866">
    <property type="entry name" value="Multidrug efflux transporter AcrB transmembrane domain"/>
    <property type="match status" value="2"/>
</dbReference>
<evidence type="ECO:0000313" key="10">
    <source>
        <dbReference type="EMBL" id="MEX6689438.1"/>
    </source>
</evidence>
<keyword evidence="11" id="KW-1185">Reference proteome</keyword>
<dbReference type="Gene3D" id="3.30.2090.10">
    <property type="entry name" value="Multidrug efflux transporter AcrB TolC docking domain, DN and DC subdomains"/>
    <property type="match status" value="2"/>
</dbReference>
<dbReference type="Proteomes" id="UP001560573">
    <property type="component" value="Unassembled WGS sequence"/>
</dbReference>
<keyword evidence="6 9" id="KW-1133">Transmembrane helix</keyword>
<comment type="subcellular location">
    <subcellularLocation>
        <location evidence="1">Cell membrane</location>
        <topology evidence="1">Multi-pass membrane protein</topology>
    </subcellularLocation>
</comment>
<dbReference type="PANTHER" id="PTHR32063:SF24">
    <property type="entry name" value="CATION EFFLUX SYSTEM (ACRB_ACRD_ACRF FAMILY)"/>
    <property type="match status" value="1"/>
</dbReference>
<evidence type="ECO:0000256" key="2">
    <source>
        <dbReference type="ARBA" id="ARBA00010942"/>
    </source>
</evidence>
<dbReference type="EMBL" id="JAULBC010000006">
    <property type="protein sequence ID" value="MEX6689438.1"/>
    <property type="molecule type" value="Genomic_DNA"/>
</dbReference>
<feature type="transmembrane region" description="Helical" evidence="9">
    <location>
        <begin position="973"/>
        <end position="996"/>
    </location>
</feature>
<feature type="transmembrane region" description="Helical" evidence="9">
    <location>
        <begin position="878"/>
        <end position="897"/>
    </location>
</feature>
<dbReference type="PRINTS" id="PR00702">
    <property type="entry name" value="ACRIFLAVINRP"/>
</dbReference>
<dbReference type="InterPro" id="IPR004763">
    <property type="entry name" value="CusA-like"/>
</dbReference>
<feature type="transmembrane region" description="Helical" evidence="9">
    <location>
        <begin position="368"/>
        <end position="388"/>
    </location>
</feature>
<dbReference type="SUPFAM" id="SSF82714">
    <property type="entry name" value="Multidrug efflux transporter AcrB TolC docking domain, DN and DC subdomains"/>
    <property type="match status" value="2"/>
</dbReference>
<evidence type="ECO:0000313" key="11">
    <source>
        <dbReference type="Proteomes" id="UP001560573"/>
    </source>
</evidence>
<dbReference type="Gene3D" id="1.20.1600.10">
    <property type="entry name" value="Outer membrane efflux proteins (OEP)"/>
    <property type="match status" value="1"/>
</dbReference>
<organism evidence="10 11">
    <name type="scientific">Danxiaibacter flavus</name>
    <dbReference type="NCBI Taxonomy" id="3049108"/>
    <lineage>
        <taxon>Bacteria</taxon>
        <taxon>Pseudomonadati</taxon>
        <taxon>Bacteroidota</taxon>
        <taxon>Chitinophagia</taxon>
        <taxon>Chitinophagales</taxon>
        <taxon>Chitinophagaceae</taxon>
        <taxon>Danxiaibacter</taxon>
    </lineage>
</organism>
<evidence type="ECO:0000256" key="7">
    <source>
        <dbReference type="ARBA" id="ARBA00023136"/>
    </source>
</evidence>
<gene>
    <name evidence="10" type="ORF">QTN47_18165</name>
</gene>
<dbReference type="SUPFAM" id="SSF82693">
    <property type="entry name" value="Multidrug efflux transporter AcrB pore domain, PN1, PN2, PC1 and PC2 subdomains"/>
    <property type="match status" value="2"/>
</dbReference>
<dbReference type="Gene3D" id="3.30.70.1430">
    <property type="entry name" value="Multidrug efflux transporter AcrB pore domain"/>
    <property type="match status" value="2"/>
</dbReference>
<reference evidence="10 11" key="1">
    <citation type="submission" date="2023-07" db="EMBL/GenBank/DDBJ databases">
        <authorList>
            <person name="Lian W.-H."/>
        </authorList>
    </citation>
    <scope>NUCLEOTIDE SEQUENCE [LARGE SCALE GENOMIC DNA]</scope>
    <source>
        <strain evidence="10 11">SYSU DXS3180</strain>
    </source>
</reference>
<keyword evidence="4" id="KW-1003">Cell membrane</keyword>
<keyword evidence="3" id="KW-0813">Transport</keyword>
<dbReference type="SUPFAM" id="SSF56954">
    <property type="entry name" value="Outer membrane efflux proteins (OEP)"/>
    <property type="match status" value="1"/>
</dbReference>
<feature type="transmembrane region" description="Helical" evidence="9">
    <location>
        <begin position="904"/>
        <end position="923"/>
    </location>
</feature>
<keyword evidence="7 9" id="KW-0472">Membrane</keyword>
<evidence type="ECO:0000256" key="1">
    <source>
        <dbReference type="ARBA" id="ARBA00004651"/>
    </source>
</evidence>
<name>A0ABV3ZHX1_9BACT</name>
<feature type="transmembrane region" description="Helical" evidence="9">
    <location>
        <begin position="453"/>
        <end position="472"/>
    </location>
</feature>
<feature type="transmembrane region" description="Helical" evidence="9">
    <location>
        <begin position="14"/>
        <end position="36"/>
    </location>
</feature>
<dbReference type="Gene3D" id="3.30.70.1320">
    <property type="entry name" value="Multidrug efflux transporter AcrB pore domain like"/>
    <property type="match status" value="1"/>
</dbReference>
<proteinExistence type="inferred from homology"/>
<accession>A0ABV3ZHX1</accession>
<evidence type="ECO:0000256" key="9">
    <source>
        <dbReference type="SAM" id="Phobius"/>
    </source>
</evidence>
<dbReference type="NCBIfam" id="TIGR00914">
    <property type="entry name" value="2A0601"/>
    <property type="match status" value="1"/>
</dbReference>
<dbReference type="InterPro" id="IPR001036">
    <property type="entry name" value="Acrflvin-R"/>
</dbReference>
<feature type="transmembrane region" description="Helical" evidence="9">
    <location>
        <begin position="1045"/>
        <end position="1064"/>
    </location>
</feature>
<dbReference type="RefSeq" id="WP_369330845.1">
    <property type="nucleotide sequence ID" value="NZ_JAULBC010000006.1"/>
</dbReference>